<keyword evidence="3" id="KW-1185">Reference proteome</keyword>
<evidence type="ECO:0000313" key="2">
    <source>
        <dbReference type="EMBL" id="RPB24214.1"/>
    </source>
</evidence>
<name>A0A3N4LMX2_9PEZI</name>
<gene>
    <name evidence="2" type="ORF">L211DRAFT_215496</name>
</gene>
<dbReference type="OrthoDB" id="10393521at2759"/>
<dbReference type="EMBL" id="ML121543">
    <property type="protein sequence ID" value="RPB24214.1"/>
    <property type="molecule type" value="Genomic_DNA"/>
</dbReference>
<organism evidence="2 3">
    <name type="scientific">Terfezia boudieri ATCC MYA-4762</name>
    <dbReference type="NCBI Taxonomy" id="1051890"/>
    <lineage>
        <taxon>Eukaryota</taxon>
        <taxon>Fungi</taxon>
        <taxon>Dikarya</taxon>
        <taxon>Ascomycota</taxon>
        <taxon>Pezizomycotina</taxon>
        <taxon>Pezizomycetes</taxon>
        <taxon>Pezizales</taxon>
        <taxon>Pezizaceae</taxon>
        <taxon>Terfezia</taxon>
    </lineage>
</organism>
<sequence>MGILGAAAADAEALAERSYDEATLCLVKGEFAAGDIVVSSCGRTHNEAHYVFTSADRKPNMVLSLGRALPVPHSRRADIRVNPATGHQYQEPEGFIQLPTATPAADHNPVGSSAPSRSGVAEAEELDEEDLPVLENETSEEMNLANGQVTAVAMEYCVKQIAFGGKDVIQVYHILPKQVCDCPKHCHQFYGICLRPHAGVFLPDRLVPTWTVAVHFIPRTILMVPLAARDRPIIDQSSMSVILPWYNTIYDPQQASAIPTAPLSPSRSRRLQPLLSKEWPICLVRPHKYVWVNRLQAAEIYSNPYKLRDYVDWNGRLLDKYLFRWYNQNPLEDPIATFGNVSHHQFTNCDQKLAGWRETVKLLPCMVITKCPIDDTNPLWSGDGIRRQHLRSQMIFESREVHSIDAGGVVTIEQHHCLSFGRLVPLPACDDVGAWNIKDKKVNDGQRKTLRILHHAVVHLRLPNTFLVAAVYEDNAIYLFEINHQRGFEKIDNASQTFWDREWTFYGVKLGYFGATVPRGAGLGSVKGKILSIAFDVRDWLEPGPRWPEERRQPDTWDRS</sequence>
<dbReference type="Proteomes" id="UP000267821">
    <property type="component" value="Unassembled WGS sequence"/>
</dbReference>
<dbReference type="AlphaFoldDB" id="A0A3N4LMX2"/>
<dbReference type="InParanoid" id="A0A3N4LMX2"/>
<protein>
    <submittedName>
        <fullName evidence="2">Uncharacterized protein</fullName>
    </submittedName>
</protein>
<reference evidence="2 3" key="1">
    <citation type="journal article" date="2018" name="Nat. Ecol. Evol.">
        <title>Pezizomycetes genomes reveal the molecular basis of ectomycorrhizal truffle lifestyle.</title>
        <authorList>
            <person name="Murat C."/>
            <person name="Payen T."/>
            <person name="Noel B."/>
            <person name="Kuo A."/>
            <person name="Morin E."/>
            <person name="Chen J."/>
            <person name="Kohler A."/>
            <person name="Krizsan K."/>
            <person name="Balestrini R."/>
            <person name="Da Silva C."/>
            <person name="Montanini B."/>
            <person name="Hainaut M."/>
            <person name="Levati E."/>
            <person name="Barry K.W."/>
            <person name="Belfiori B."/>
            <person name="Cichocki N."/>
            <person name="Clum A."/>
            <person name="Dockter R.B."/>
            <person name="Fauchery L."/>
            <person name="Guy J."/>
            <person name="Iotti M."/>
            <person name="Le Tacon F."/>
            <person name="Lindquist E.A."/>
            <person name="Lipzen A."/>
            <person name="Malagnac F."/>
            <person name="Mello A."/>
            <person name="Molinier V."/>
            <person name="Miyauchi S."/>
            <person name="Poulain J."/>
            <person name="Riccioni C."/>
            <person name="Rubini A."/>
            <person name="Sitrit Y."/>
            <person name="Splivallo R."/>
            <person name="Traeger S."/>
            <person name="Wang M."/>
            <person name="Zifcakova L."/>
            <person name="Wipf D."/>
            <person name="Zambonelli A."/>
            <person name="Paolocci F."/>
            <person name="Nowrousian M."/>
            <person name="Ottonello S."/>
            <person name="Baldrian P."/>
            <person name="Spatafora J.W."/>
            <person name="Henrissat B."/>
            <person name="Nagy L.G."/>
            <person name="Aury J.M."/>
            <person name="Wincker P."/>
            <person name="Grigoriev I.V."/>
            <person name="Bonfante P."/>
            <person name="Martin F.M."/>
        </authorList>
    </citation>
    <scope>NUCLEOTIDE SEQUENCE [LARGE SCALE GENOMIC DNA]</scope>
    <source>
        <strain evidence="2 3">ATCC MYA-4762</strain>
    </source>
</reference>
<proteinExistence type="predicted"/>
<accession>A0A3N4LMX2</accession>
<evidence type="ECO:0000256" key="1">
    <source>
        <dbReference type="SAM" id="MobiDB-lite"/>
    </source>
</evidence>
<feature type="region of interest" description="Disordered" evidence="1">
    <location>
        <begin position="100"/>
        <end position="129"/>
    </location>
</feature>
<evidence type="ECO:0000313" key="3">
    <source>
        <dbReference type="Proteomes" id="UP000267821"/>
    </source>
</evidence>